<sequence>MLAFCLKELRVRSYYFGSDLQNFRRTSSSWNLILSSRKLHDASSTAPPVEKKLKLLDYASMRQEETIERRTQLCESESDRKTLISDALKSIDIRWYVANFKVDHIIRKMENLTGEILPASSMYEKLVLYYIATVDKVDVAIDLVDVMSEAGLTLSSHAMQSLLETCSETDQHFRVFEIYSIMSRHPHHFELNGKICWLLVHCCVVMKDFECAYKMVNELQKKYFKYKTTMYNAIMAGYFFEKNKIGGLEVLKQMRDANVKLDSYTFSYLIENCETKEEIKKYYEEMEQSGIHLTKEVFVALIHAYVPCGEYYEERVCLFKYVVFLRFLFWSDLVKDNKDVLWNLHGELERVLLLLKELSGQDWVDGCRWAIRYSVQNKNLSSTIELFKQLKDYYKNDAPERSDPLYFGSKKLVFNVDEAYFLMLEIRSTTYLQFGLDLLDLIKKELGLVPSQTCLDVLLKLCALSEDLNNANLVWREFASAKCLYTTFSYLSMYKVLLAAGDHKSADIMANQIPSILSGYVSKLKERYSAKKDDELVSDT</sequence>
<evidence type="ECO:0000256" key="1">
    <source>
        <dbReference type="ARBA" id="ARBA00022737"/>
    </source>
</evidence>
<evidence type="ECO:0000313" key="3">
    <source>
        <dbReference type="EMBL" id="RHN65065.1"/>
    </source>
</evidence>
<dbReference type="Gene3D" id="1.25.40.10">
    <property type="entry name" value="Tetratricopeptide repeat domain"/>
    <property type="match status" value="1"/>
</dbReference>
<name>A0A396IMG8_MEDTR</name>
<protein>
    <submittedName>
        <fullName evidence="3">Putative pentacotripeptide-repeat region of PROPR</fullName>
    </submittedName>
</protein>
<gene>
    <name evidence="3" type="ORF">MtrunA17_Chr4g0075891</name>
</gene>
<dbReference type="PANTHER" id="PTHR47262:SF1">
    <property type="entry name" value="OS02G0132600 PROTEIN"/>
    <property type="match status" value="1"/>
</dbReference>
<feature type="domain" description="PROP1-like PPR" evidence="2">
    <location>
        <begin position="137"/>
        <end position="288"/>
    </location>
</feature>
<dbReference type="Proteomes" id="UP000265566">
    <property type="component" value="Chromosome 4"/>
</dbReference>
<dbReference type="PANTHER" id="PTHR47262">
    <property type="entry name" value="OS02G0132600 PROTEIN"/>
    <property type="match status" value="1"/>
</dbReference>
<reference evidence="4" key="1">
    <citation type="journal article" date="2018" name="Nat. Plants">
        <title>Whole-genome landscape of Medicago truncatula symbiotic genes.</title>
        <authorList>
            <person name="Pecrix Y."/>
            <person name="Staton S.E."/>
            <person name="Sallet E."/>
            <person name="Lelandais-Briere C."/>
            <person name="Moreau S."/>
            <person name="Carrere S."/>
            <person name="Blein T."/>
            <person name="Jardinaud M.F."/>
            <person name="Latrasse D."/>
            <person name="Zouine M."/>
            <person name="Zahm M."/>
            <person name="Kreplak J."/>
            <person name="Mayjonade B."/>
            <person name="Satge C."/>
            <person name="Perez M."/>
            <person name="Cauet S."/>
            <person name="Marande W."/>
            <person name="Chantry-Darmon C."/>
            <person name="Lopez-Roques C."/>
            <person name="Bouchez O."/>
            <person name="Berard A."/>
            <person name="Debelle F."/>
            <person name="Munos S."/>
            <person name="Bendahmane A."/>
            <person name="Berges H."/>
            <person name="Niebel A."/>
            <person name="Buitink J."/>
            <person name="Frugier F."/>
            <person name="Benhamed M."/>
            <person name="Crespi M."/>
            <person name="Gouzy J."/>
            <person name="Gamas P."/>
        </authorList>
    </citation>
    <scope>NUCLEOTIDE SEQUENCE [LARGE SCALE GENOMIC DNA]</scope>
    <source>
        <strain evidence="4">cv. Jemalong A17</strain>
    </source>
</reference>
<dbReference type="InterPro" id="IPR033443">
    <property type="entry name" value="PROP1-like_PPR_dom"/>
</dbReference>
<dbReference type="Gramene" id="rna27958">
    <property type="protein sequence ID" value="RHN65065.1"/>
    <property type="gene ID" value="gene27958"/>
</dbReference>
<accession>A0A396IMG8</accession>
<dbReference type="EMBL" id="PSQE01000004">
    <property type="protein sequence ID" value="RHN65065.1"/>
    <property type="molecule type" value="Genomic_DNA"/>
</dbReference>
<proteinExistence type="predicted"/>
<dbReference type="Pfam" id="PF17177">
    <property type="entry name" value="PPR_long"/>
    <property type="match status" value="1"/>
</dbReference>
<dbReference type="InterPro" id="IPR011990">
    <property type="entry name" value="TPR-like_helical_dom_sf"/>
</dbReference>
<evidence type="ECO:0000259" key="2">
    <source>
        <dbReference type="Pfam" id="PF17177"/>
    </source>
</evidence>
<evidence type="ECO:0000313" key="4">
    <source>
        <dbReference type="Proteomes" id="UP000265566"/>
    </source>
</evidence>
<keyword evidence="1" id="KW-0677">Repeat</keyword>
<comment type="caution">
    <text evidence="3">The sequence shown here is derived from an EMBL/GenBank/DDBJ whole genome shotgun (WGS) entry which is preliminary data.</text>
</comment>
<dbReference type="AlphaFoldDB" id="A0A396IMG8"/>
<organism evidence="3 4">
    <name type="scientific">Medicago truncatula</name>
    <name type="common">Barrel medic</name>
    <name type="synonym">Medicago tribuloides</name>
    <dbReference type="NCBI Taxonomy" id="3880"/>
    <lineage>
        <taxon>Eukaryota</taxon>
        <taxon>Viridiplantae</taxon>
        <taxon>Streptophyta</taxon>
        <taxon>Embryophyta</taxon>
        <taxon>Tracheophyta</taxon>
        <taxon>Spermatophyta</taxon>
        <taxon>Magnoliopsida</taxon>
        <taxon>eudicotyledons</taxon>
        <taxon>Gunneridae</taxon>
        <taxon>Pentapetalae</taxon>
        <taxon>rosids</taxon>
        <taxon>fabids</taxon>
        <taxon>Fabales</taxon>
        <taxon>Fabaceae</taxon>
        <taxon>Papilionoideae</taxon>
        <taxon>50 kb inversion clade</taxon>
        <taxon>NPAAA clade</taxon>
        <taxon>Hologalegina</taxon>
        <taxon>IRL clade</taxon>
        <taxon>Trifolieae</taxon>
        <taxon>Medicago</taxon>
    </lineage>
</organism>